<dbReference type="PANTHER" id="PTHR21327:SF18">
    <property type="entry name" value="3,4-DIHYDROXY-2-BUTANONE 4-PHOSPHATE SYNTHASE"/>
    <property type="match status" value="1"/>
</dbReference>
<organism evidence="15 16">
    <name type="scientific">Bordetella ansorpii</name>
    <dbReference type="NCBI Taxonomy" id="288768"/>
    <lineage>
        <taxon>Bacteria</taxon>
        <taxon>Pseudomonadati</taxon>
        <taxon>Pseudomonadota</taxon>
        <taxon>Betaproteobacteria</taxon>
        <taxon>Burkholderiales</taxon>
        <taxon>Alcaligenaceae</taxon>
        <taxon>Bordetella</taxon>
    </lineage>
</organism>
<comment type="function">
    <text evidence="11">Catalyzes the conversion of GTP to 2,5-diamino-6-ribosylamino-4(3H)-pyrimidinone 5'-phosphate (DARP), formate and pyrophosphate.</text>
</comment>
<evidence type="ECO:0000256" key="8">
    <source>
        <dbReference type="ARBA" id="ARBA00022801"/>
    </source>
</evidence>
<evidence type="ECO:0000256" key="13">
    <source>
        <dbReference type="SAM" id="SignalP"/>
    </source>
</evidence>
<dbReference type="GO" id="GO:0009231">
    <property type="term" value="P:riboflavin biosynthetic process"/>
    <property type="evidence" value="ECO:0007669"/>
    <property type="project" value="UniProtKB-UniPathway"/>
</dbReference>
<dbReference type="UniPathway" id="UPA00275"/>
<dbReference type="GO" id="GO:0046872">
    <property type="term" value="F:metal ion binding"/>
    <property type="evidence" value="ECO:0007669"/>
    <property type="project" value="UniProtKB-KW"/>
</dbReference>
<dbReference type="FunFam" id="3.40.50.10990:FF:000001">
    <property type="entry name" value="Riboflavin biosynthesis protein RibBA"/>
    <property type="match status" value="1"/>
</dbReference>
<dbReference type="NCBIfam" id="NF001591">
    <property type="entry name" value="PRK00393.1"/>
    <property type="match status" value="1"/>
</dbReference>
<evidence type="ECO:0000256" key="1">
    <source>
        <dbReference type="ARBA" id="ARBA00001947"/>
    </source>
</evidence>
<protein>
    <recommendedName>
        <fullName evidence="4">GTP cyclohydrolase II</fullName>
        <ecNumber evidence="4">3.5.4.25</ecNumber>
    </recommendedName>
</protein>
<dbReference type="AlphaFoldDB" id="A0A157LSD5"/>
<keyword evidence="5" id="KW-0686">Riboflavin biosynthesis</keyword>
<evidence type="ECO:0000256" key="4">
    <source>
        <dbReference type="ARBA" id="ARBA00012762"/>
    </source>
</evidence>
<dbReference type="GO" id="GO:0003935">
    <property type="term" value="F:GTP cyclohydrolase II activity"/>
    <property type="evidence" value="ECO:0007669"/>
    <property type="project" value="UniProtKB-EC"/>
</dbReference>
<sequence length="239" mass="26429">MHGAFSCRWRRRFLTFLPSWFSAVTAVAPRTTPIQPAASIRVTVQLPVRLADGTDTLAQSYSFNGLADGKEHVALRLGEPGAIPVVRLHSECLTGDVFGSLRCDCGPQLQEALSVLNQEGGYLLYLRQEGRGIGLYSKLDAYRLQEQGRDTYAANLELGHGVDDRDYTAAAQMLKALGITRIELVTNNPDKKQQLEQLGIEVARCRLTGVHANQHNLAYLKAKIDRTGHLLKMDEGEKK</sequence>
<keyword evidence="6" id="KW-0479">Metal-binding</keyword>
<evidence type="ECO:0000256" key="6">
    <source>
        <dbReference type="ARBA" id="ARBA00022723"/>
    </source>
</evidence>
<dbReference type="EMBL" id="FKBS01000008">
    <property type="protein sequence ID" value="SAH99617.1"/>
    <property type="molecule type" value="Genomic_DNA"/>
</dbReference>
<comment type="pathway">
    <text evidence="2">Cofactor biosynthesis; riboflavin biosynthesis; 5-amino-6-(D-ribitylamino)uracil from GTP: step 1/4.</text>
</comment>
<dbReference type="GO" id="GO:0005525">
    <property type="term" value="F:GTP binding"/>
    <property type="evidence" value="ECO:0007669"/>
    <property type="project" value="UniProtKB-KW"/>
</dbReference>
<comment type="similarity">
    <text evidence="3">In the N-terminal section; belongs to the DHBP synthase family.</text>
</comment>
<evidence type="ECO:0000256" key="5">
    <source>
        <dbReference type="ARBA" id="ARBA00022619"/>
    </source>
</evidence>
<name>A0A157LSD5_9BORD</name>
<comment type="catalytic activity">
    <reaction evidence="12">
        <text>GTP + 4 H2O = 2,5-diamino-6-hydroxy-4-(5-phosphoribosylamino)-pyrimidine + formate + 2 phosphate + 3 H(+)</text>
        <dbReference type="Rhea" id="RHEA:23704"/>
        <dbReference type="ChEBI" id="CHEBI:15377"/>
        <dbReference type="ChEBI" id="CHEBI:15378"/>
        <dbReference type="ChEBI" id="CHEBI:15740"/>
        <dbReference type="ChEBI" id="CHEBI:37565"/>
        <dbReference type="ChEBI" id="CHEBI:43474"/>
        <dbReference type="ChEBI" id="CHEBI:58614"/>
        <dbReference type="EC" id="3.5.4.25"/>
    </reaction>
</comment>
<feature type="chain" id="PRO_5007614108" description="GTP cyclohydrolase II" evidence="13">
    <location>
        <begin position="27"/>
        <end position="239"/>
    </location>
</feature>
<evidence type="ECO:0000256" key="12">
    <source>
        <dbReference type="ARBA" id="ARBA00049295"/>
    </source>
</evidence>
<evidence type="ECO:0000259" key="14">
    <source>
        <dbReference type="Pfam" id="PF00925"/>
    </source>
</evidence>
<dbReference type="EC" id="3.5.4.25" evidence="4"/>
<evidence type="ECO:0000256" key="3">
    <source>
        <dbReference type="ARBA" id="ARBA00005520"/>
    </source>
</evidence>
<dbReference type="Proteomes" id="UP000077037">
    <property type="component" value="Unassembled WGS sequence"/>
</dbReference>
<accession>A0A157LSD5</accession>
<keyword evidence="9" id="KW-0862">Zinc</keyword>
<dbReference type="InterPro" id="IPR000926">
    <property type="entry name" value="RibA"/>
</dbReference>
<dbReference type="Pfam" id="PF00925">
    <property type="entry name" value="GTP_cyclohydro2"/>
    <property type="match status" value="1"/>
</dbReference>
<dbReference type="InterPro" id="IPR036144">
    <property type="entry name" value="RibA-like_sf"/>
</dbReference>
<evidence type="ECO:0000256" key="10">
    <source>
        <dbReference type="ARBA" id="ARBA00023134"/>
    </source>
</evidence>
<dbReference type="GO" id="GO:0005829">
    <property type="term" value="C:cytosol"/>
    <property type="evidence" value="ECO:0007669"/>
    <property type="project" value="TreeGrafter"/>
</dbReference>
<dbReference type="SUPFAM" id="SSF142695">
    <property type="entry name" value="RibA-like"/>
    <property type="match status" value="1"/>
</dbReference>
<gene>
    <name evidence="15" type="primary">ribA</name>
    <name evidence="15" type="ORF">SAMEA1982600_00846</name>
</gene>
<dbReference type="InterPro" id="IPR032677">
    <property type="entry name" value="GTP_cyclohydro_II"/>
</dbReference>
<proteinExistence type="inferred from homology"/>
<evidence type="ECO:0000313" key="15">
    <source>
        <dbReference type="EMBL" id="SAH99617.1"/>
    </source>
</evidence>
<comment type="cofactor">
    <cofactor evidence="1">
        <name>Zn(2+)</name>
        <dbReference type="ChEBI" id="CHEBI:29105"/>
    </cofactor>
</comment>
<reference evidence="15 16" key="1">
    <citation type="submission" date="2016-03" db="EMBL/GenBank/DDBJ databases">
        <authorList>
            <consortium name="Pathogen Informatics"/>
        </authorList>
    </citation>
    <scope>NUCLEOTIDE SEQUENCE [LARGE SCALE GENOMIC DNA]</scope>
    <source>
        <strain evidence="15 16">NCTC13364</strain>
    </source>
</reference>
<keyword evidence="8 15" id="KW-0378">Hydrolase</keyword>
<keyword evidence="7" id="KW-0547">Nucleotide-binding</keyword>
<dbReference type="Gene3D" id="3.40.50.10990">
    <property type="entry name" value="GTP cyclohydrolase II"/>
    <property type="match status" value="1"/>
</dbReference>
<evidence type="ECO:0000256" key="2">
    <source>
        <dbReference type="ARBA" id="ARBA00004853"/>
    </source>
</evidence>
<dbReference type="CDD" id="cd00641">
    <property type="entry name" value="GTP_cyclohydro2"/>
    <property type="match status" value="1"/>
</dbReference>
<keyword evidence="13" id="KW-0732">Signal</keyword>
<feature type="domain" description="GTP cyclohydrolase II" evidence="14">
    <location>
        <begin position="59"/>
        <end position="203"/>
    </location>
</feature>
<evidence type="ECO:0000256" key="11">
    <source>
        <dbReference type="ARBA" id="ARBA00043932"/>
    </source>
</evidence>
<evidence type="ECO:0000313" key="16">
    <source>
        <dbReference type="Proteomes" id="UP000077037"/>
    </source>
</evidence>
<keyword evidence="10" id="KW-0342">GTP-binding</keyword>
<evidence type="ECO:0000256" key="7">
    <source>
        <dbReference type="ARBA" id="ARBA00022741"/>
    </source>
</evidence>
<evidence type="ECO:0000256" key="9">
    <source>
        <dbReference type="ARBA" id="ARBA00022833"/>
    </source>
</evidence>
<feature type="signal peptide" evidence="13">
    <location>
        <begin position="1"/>
        <end position="26"/>
    </location>
</feature>
<dbReference type="PANTHER" id="PTHR21327">
    <property type="entry name" value="GTP CYCLOHYDROLASE II-RELATED"/>
    <property type="match status" value="1"/>
</dbReference>